<evidence type="ECO:0000313" key="4">
    <source>
        <dbReference type="Proteomes" id="UP000581135"/>
    </source>
</evidence>
<dbReference type="PANTHER" id="PTHR38588">
    <property type="entry name" value="BLL0334 PROTEIN"/>
    <property type="match status" value="1"/>
</dbReference>
<dbReference type="Gene3D" id="3.30.530.20">
    <property type="match status" value="1"/>
</dbReference>
<feature type="region of interest" description="Disordered" evidence="1">
    <location>
        <begin position="162"/>
        <end position="189"/>
    </location>
</feature>
<name>A0A839SU12_9PROT</name>
<evidence type="ECO:0000313" key="3">
    <source>
        <dbReference type="EMBL" id="MBB3065479.1"/>
    </source>
</evidence>
<dbReference type="InterPro" id="IPR023393">
    <property type="entry name" value="START-like_dom_sf"/>
</dbReference>
<keyword evidence="2" id="KW-0472">Membrane</keyword>
<dbReference type="Proteomes" id="UP000581135">
    <property type="component" value="Unassembled WGS sequence"/>
</dbReference>
<accession>A0A839SU12</accession>
<reference evidence="3 4" key="1">
    <citation type="submission" date="2020-08" db="EMBL/GenBank/DDBJ databases">
        <title>Genomic Encyclopedia of Type Strains, Phase III (KMG-III): the genomes of soil and plant-associated and newly described type strains.</title>
        <authorList>
            <person name="Whitman W."/>
        </authorList>
    </citation>
    <scope>NUCLEOTIDE SEQUENCE [LARGE SCALE GENOMIC DNA]</scope>
    <source>
        <strain evidence="3 4">CECT 8803</strain>
    </source>
</reference>
<dbReference type="Pfam" id="PF06240">
    <property type="entry name" value="COXG"/>
    <property type="match status" value="1"/>
</dbReference>
<evidence type="ECO:0000256" key="2">
    <source>
        <dbReference type="SAM" id="Phobius"/>
    </source>
</evidence>
<gene>
    <name evidence="3" type="ORF">FHR98_001766</name>
</gene>
<dbReference type="InterPro" id="IPR010419">
    <property type="entry name" value="CO_DH_gsu"/>
</dbReference>
<protein>
    <recommendedName>
        <fullName evidence="5">Carbon monoxide dehydrogenase subunit G</fullName>
    </recommendedName>
</protein>
<keyword evidence="4" id="KW-1185">Reference proteome</keyword>
<organism evidence="3 4">
    <name type="scientific">Limibacillus halophilus</name>
    <dbReference type="NCBI Taxonomy" id="1579333"/>
    <lineage>
        <taxon>Bacteria</taxon>
        <taxon>Pseudomonadati</taxon>
        <taxon>Pseudomonadota</taxon>
        <taxon>Alphaproteobacteria</taxon>
        <taxon>Rhodospirillales</taxon>
        <taxon>Rhodovibrionaceae</taxon>
        <taxon>Limibacillus</taxon>
    </lineage>
</organism>
<dbReference type="SUPFAM" id="SSF55961">
    <property type="entry name" value="Bet v1-like"/>
    <property type="match status" value="1"/>
</dbReference>
<feature type="compositionally biased region" description="Polar residues" evidence="1">
    <location>
        <begin position="164"/>
        <end position="177"/>
    </location>
</feature>
<keyword evidence="2" id="KW-1133">Transmembrane helix</keyword>
<proteinExistence type="predicted"/>
<dbReference type="PANTHER" id="PTHR38588:SF1">
    <property type="entry name" value="BLL0334 PROTEIN"/>
    <property type="match status" value="1"/>
</dbReference>
<dbReference type="AlphaFoldDB" id="A0A839SU12"/>
<comment type="caution">
    <text evidence="3">The sequence shown here is derived from an EMBL/GenBank/DDBJ whole genome shotgun (WGS) entry which is preliminary data.</text>
</comment>
<evidence type="ECO:0008006" key="5">
    <source>
        <dbReference type="Google" id="ProtNLM"/>
    </source>
</evidence>
<dbReference type="CDD" id="cd05018">
    <property type="entry name" value="CoxG"/>
    <property type="match status" value="1"/>
</dbReference>
<evidence type="ECO:0000256" key="1">
    <source>
        <dbReference type="SAM" id="MobiDB-lite"/>
    </source>
</evidence>
<dbReference type="RefSeq" id="WP_183416305.1">
    <property type="nucleotide sequence ID" value="NZ_JACHXA010000004.1"/>
</dbReference>
<keyword evidence="2" id="KW-0812">Transmembrane</keyword>
<feature type="transmembrane region" description="Helical" evidence="2">
    <location>
        <begin position="214"/>
        <end position="232"/>
    </location>
</feature>
<sequence>MQMTGEVLIPASREKVWDALNDPEVLRQSIPGCQSLDRSEDGGFDAKVKAKVGPVSATFGGHVVLEDLVPPESYTLSGEGKGGAAGFAKGNAKVKLTTKENGTLLSYEVDAKVGGKLAQIGSRLIDGTAKKLSDEFFATFSQIVSSGSGGPTDGLEQAIGAHAQGQSDDGSPTQAPSHTPPHTPLHADPDEALDKQEIEEALAEAKRKPGLSPLVWISGLVAIIILLIVMFGRT</sequence>
<dbReference type="EMBL" id="JACHXA010000004">
    <property type="protein sequence ID" value="MBB3065479.1"/>
    <property type="molecule type" value="Genomic_DNA"/>
</dbReference>